<gene>
    <name evidence="2" type="ORF">GFD22_03325</name>
</gene>
<dbReference type="Gene3D" id="3.40.190.10">
    <property type="entry name" value="Periplasmic binding protein-like II"/>
    <property type="match status" value="2"/>
</dbReference>
<dbReference type="PROSITE" id="PS51257">
    <property type="entry name" value="PROKAR_LIPOPROTEIN"/>
    <property type="match status" value="1"/>
</dbReference>
<dbReference type="InterPro" id="IPR050490">
    <property type="entry name" value="Bact_solute-bd_prot1"/>
</dbReference>
<name>A0A7K3THC5_9BIFI</name>
<evidence type="ECO:0000313" key="2">
    <source>
        <dbReference type="EMBL" id="NEG78020.1"/>
    </source>
</evidence>
<protein>
    <submittedName>
        <fullName evidence="2">Extracellular solute-binding protein</fullName>
    </submittedName>
</protein>
<dbReference type="OrthoDB" id="7918484at2"/>
<accession>A0A7K3THC5</accession>
<dbReference type="AlphaFoldDB" id="A0A7K3THC5"/>
<dbReference type="Pfam" id="PF01547">
    <property type="entry name" value="SBP_bac_1"/>
    <property type="match status" value="1"/>
</dbReference>
<evidence type="ECO:0000313" key="3">
    <source>
        <dbReference type="Proteomes" id="UP000469763"/>
    </source>
</evidence>
<dbReference type="EMBL" id="WHZY01000003">
    <property type="protein sequence ID" value="NEG78020.1"/>
    <property type="molecule type" value="Genomic_DNA"/>
</dbReference>
<dbReference type="RefSeq" id="WP_152351180.1">
    <property type="nucleotide sequence ID" value="NZ_WBSN01000027.1"/>
</dbReference>
<evidence type="ECO:0000256" key="1">
    <source>
        <dbReference type="SAM" id="SignalP"/>
    </source>
</evidence>
<sequence>MTFKKHGVAALAATAAIAMSLSGCGAGGGDGEAEAKLSDGDVTITLNWWGSDSRVKLTQAAVERFQQANPNIHVQTTYSDWGGYWDKLSTSIAGGDAPDVMQMDESYFSSYASQGAFYDMSKVSDYLDLSNLNEANKKAGQIDGTQYAAEVSVTLVGVIANMDILDELGIQLPDTSKWTWDEFEDLCKQVVEKSGGKYTGTQPTFGGYDYQLWQRQHGHRSMFEGNKVSVDKELLKEYMQKAYDWTHGSNPIAGSTDKWSEQFAAVNSNIQDTDMAKGTQAFSFGSGALTSQLAQYSKALNTENVKLLPMPITEGGTSDYYYMKVGMYWAISSKSKHPAEAAKLIDFLINDEQTGKEFGTDRGIPANNKIRADLASAASPLDKQLYDYVDQMAEISGDTPDPTPAGGGGSANLLLRKLQDVIFEKSTVDKAADEFVTELQSEIDQAQ</sequence>
<comment type="caution">
    <text evidence="2">The sequence shown here is derived from an EMBL/GenBank/DDBJ whole genome shotgun (WGS) entry which is preliminary data.</text>
</comment>
<reference evidence="2 3" key="1">
    <citation type="submission" date="2019-10" db="EMBL/GenBank/DDBJ databases">
        <title>Bifidobacterium from non-human primates.</title>
        <authorList>
            <person name="Modesto M."/>
        </authorList>
    </citation>
    <scope>NUCLEOTIDE SEQUENCE [LARGE SCALE GENOMIC DNA]</scope>
    <source>
        <strain evidence="2 3">TREC</strain>
    </source>
</reference>
<proteinExistence type="predicted"/>
<dbReference type="Proteomes" id="UP000469763">
    <property type="component" value="Unassembled WGS sequence"/>
</dbReference>
<feature type="chain" id="PRO_5039225875" evidence="1">
    <location>
        <begin position="26"/>
        <end position="447"/>
    </location>
</feature>
<keyword evidence="3" id="KW-1185">Reference proteome</keyword>
<dbReference type="PANTHER" id="PTHR43649">
    <property type="entry name" value="ARABINOSE-BINDING PROTEIN-RELATED"/>
    <property type="match status" value="1"/>
</dbReference>
<feature type="signal peptide" evidence="1">
    <location>
        <begin position="1"/>
        <end position="25"/>
    </location>
</feature>
<organism evidence="2 3">
    <name type="scientific">Bifidobacterium avesanii</name>
    <dbReference type="NCBI Taxonomy" id="1798157"/>
    <lineage>
        <taxon>Bacteria</taxon>
        <taxon>Bacillati</taxon>
        <taxon>Actinomycetota</taxon>
        <taxon>Actinomycetes</taxon>
        <taxon>Bifidobacteriales</taxon>
        <taxon>Bifidobacteriaceae</taxon>
        <taxon>Bifidobacterium</taxon>
    </lineage>
</organism>
<keyword evidence="1" id="KW-0732">Signal</keyword>
<dbReference type="SUPFAM" id="SSF53850">
    <property type="entry name" value="Periplasmic binding protein-like II"/>
    <property type="match status" value="1"/>
</dbReference>
<dbReference type="PANTHER" id="PTHR43649:SF11">
    <property type="entry name" value="ABC TRANSPORTER SUBSTRATE-BINDING PROTEIN YESO-RELATED"/>
    <property type="match status" value="1"/>
</dbReference>
<dbReference type="InterPro" id="IPR006059">
    <property type="entry name" value="SBP"/>
</dbReference>